<dbReference type="InterPro" id="IPR041698">
    <property type="entry name" value="Methyltransf_25"/>
</dbReference>
<dbReference type="EMBL" id="JAOQIO010000077">
    <property type="protein sequence ID" value="MCU6794203.1"/>
    <property type="molecule type" value="Genomic_DNA"/>
</dbReference>
<evidence type="ECO:0000313" key="3">
    <source>
        <dbReference type="Proteomes" id="UP001652445"/>
    </source>
</evidence>
<dbReference type="SUPFAM" id="SSF53335">
    <property type="entry name" value="S-adenosyl-L-methionine-dependent methyltransferases"/>
    <property type="match status" value="1"/>
</dbReference>
<dbReference type="PANTHER" id="PTHR43667">
    <property type="entry name" value="CYCLOPROPANE-FATTY-ACYL-PHOSPHOLIPID SYNTHASE"/>
    <property type="match status" value="1"/>
</dbReference>
<dbReference type="Gene3D" id="3.40.50.150">
    <property type="entry name" value="Vaccinia Virus protein VP39"/>
    <property type="match status" value="1"/>
</dbReference>
<sequence>MLDSFLREAAPWWDAFYADRTRDIPFFVDAPDENLRNYCETGMIRPSRVLELGCGPGRNAIYLAQQGCHMDAVDLSREAIDWAIERAHAVAVPINFQCANLFDVNFESQHYDFIYDSGCFHHIAPHRRMDFVELIKNALQPGGYFGLTCFAHGEGYGAEISDWEVYRQKSLKGGLAYTENKLRQIFADFEVVEFRRMNRIVQPAVSFGESFLWTVLFRLK</sequence>
<dbReference type="InterPro" id="IPR050723">
    <property type="entry name" value="CFA/CMAS"/>
</dbReference>
<organism evidence="2 3">
    <name type="scientific">Paenibacillus baimaensis</name>
    <dbReference type="NCBI Taxonomy" id="2982185"/>
    <lineage>
        <taxon>Bacteria</taxon>
        <taxon>Bacillati</taxon>
        <taxon>Bacillota</taxon>
        <taxon>Bacilli</taxon>
        <taxon>Bacillales</taxon>
        <taxon>Paenibacillaceae</taxon>
        <taxon>Paenibacillus</taxon>
    </lineage>
</organism>
<dbReference type="CDD" id="cd02440">
    <property type="entry name" value="AdoMet_MTases"/>
    <property type="match status" value="1"/>
</dbReference>
<name>A0ABT2UHU7_9BACL</name>
<keyword evidence="2" id="KW-0489">Methyltransferase</keyword>
<dbReference type="PANTHER" id="PTHR43667:SF2">
    <property type="entry name" value="FATTY ACID C-METHYL TRANSFERASE"/>
    <property type="match status" value="1"/>
</dbReference>
<dbReference type="GO" id="GO:0032259">
    <property type="term" value="P:methylation"/>
    <property type="evidence" value="ECO:0007669"/>
    <property type="project" value="UniProtKB-KW"/>
</dbReference>
<feature type="domain" description="Methyltransferase" evidence="1">
    <location>
        <begin position="49"/>
        <end position="143"/>
    </location>
</feature>
<evidence type="ECO:0000313" key="2">
    <source>
        <dbReference type="EMBL" id="MCU6794203.1"/>
    </source>
</evidence>
<gene>
    <name evidence="2" type="ORF">OB236_19030</name>
</gene>
<dbReference type="Pfam" id="PF13649">
    <property type="entry name" value="Methyltransf_25"/>
    <property type="match status" value="1"/>
</dbReference>
<comment type="caution">
    <text evidence="2">The sequence shown here is derived from an EMBL/GenBank/DDBJ whole genome shotgun (WGS) entry which is preliminary data.</text>
</comment>
<proteinExistence type="predicted"/>
<dbReference type="InterPro" id="IPR029063">
    <property type="entry name" value="SAM-dependent_MTases_sf"/>
</dbReference>
<protein>
    <submittedName>
        <fullName evidence="2">Class I SAM-dependent methyltransferase</fullName>
    </submittedName>
</protein>
<dbReference type="RefSeq" id="WP_262685438.1">
    <property type="nucleotide sequence ID" value="NZ_JAOQIO010000077.1"/>
</dbReference>
<keyword evidence="2" id="KW-0808">Transferase</keyword>
<accession>A0ABT2UHU7</accession>
<keyword evidence="3" id="KW-1185">Reference proteome</keyword>
<dbReference type="Proteomes" id="UP001652445">
    <property type="component" value="Unassembled WGS sequence"/>
</dbReference>
<evidence type="ECO:0000259" key="1">
    <source>
        <dbReference type="Pfam" id="PF13649"/>
    </source>
</evidence>
<reference evidence="2 3" key="1">
    <citation type="submission" date="2022-09" db="EMBL/GenBank/DDBJ databases">
        <authorList>
            <person name="Han X.L."/>
            <person name="Wang Q."/>
            <person name="Lu T."/>
        </authorList>
    </citation>
    <scope>NUCLEOTIDE SEQUENCE [LARGE SCALE GENOMIC DNA]</scope>
    <source>
        <strain evidence="2 3">WQ 127069</strain>
    </source>
</reference>
<dbReference type="GO" id="GO:0008168">
    <property type="term" value="F:methyltransferase activity"/>
    <property type="evidence" value="ECO:0007669"/>
    <property type="project" value="UniProtKB-KW"/>
</dbReference>